<gene>
    <name evidence="1" type="ORF">GUJ93_ZPchr0005g15822</name>
</gene>
<dbReference type="Proteomes" id="UP000729402">
    <property type="component" value="Unassembled WGS sequence"/>
</dbReference>
<keyword evidence="2" id="KW-1185">Reference proteome</keyword>
<accession>A0A8J5W212</accession>
<sequence>MDETGGPISKLAAYESKVEGIVKRDLVEMLLVVRPFVGMELGIIHAGAEGEAASPLADVATAAGTGGAHVDILLVVKIVRPILPGSSHTTASPTPWRQQSDELLCKFADPDTVQSKQLAPPHHSLVLCRKQSSQVASGLFARDSGSTASGVDLVAPKQRRSISWCTKWKARLLPTTTTASAREGGARHSHRGGASRLDGAARIGFPLTTLEWVR</sequence>
<dbReference type="OrthoDB" id="1731546at2759"/>
<dbReference type="AlphaFoldDB" id="A0A8J5W212"/>
<comment type="caution">
    <text evidence="1">The sequence shown here is derived from an EMBL/GenBank/DDBJ whole genome shotgun (WGS) entry which is preliminary data.</text>
</comment>
<reference evidence="1" key="2">
    <citation type="submission" date="2021-02" db="EMBL/GenBank/DDBJ databases">
        <authorList>
            <person name="Kimball J.A."/>
            <person name="Haas M.W."/>
            <person name="Macchietto M."/>
            <person name="Kono T."/>
            <person name="Duquette J."/>
            <person name="Shao M."/>
        </authorList>
    </citation>
    <scope>NUCLEOTIDE SEQUENCE</scope>
    <source>
        <tissue evidence="1">Fresh leaf tissue</tissue>
    </source>
</reference>
<name>A0A8J5W212_ZIZPA</name>
<evidence type="ECO:0000313" key="1">
    <source>
        <dbReference type="EMBL" id="KAG8069274.1"/>
    </source>
</evidence>
<evidence type="ECO:0000313" key="2">
    <source>
        <dbReference type="Proteomes" id="UP000729402"/>
    </source>
</evidence>
<proteinExistence type="predicted"/>
<protein>
    <submittedName>
        <fullName evidence="1">Uncharacterized protein</fullName>
    </submittedName>
</protein>
<reference evidence="1" key="1">
    <citation type="journal article" date="2021" name="bioRxiv">
        <title>Whole Genome Assembly and Annotation of Northern Wild Rice, Zizania palustris L., Supports a Whole Genome Duplication in the Zizania Genus.</title>
        <authorList>
            <person name="Haas M."/>
            <person name="Kono T."/>
            <person name="Macchietto M."/>
            <person name="Millas R."/>
            <person name="McGilp L."/>
            <person name="Shao M."/>
            <person name="Duquette J."/>
            <person name="Hirsch C.N."/>
            <person name="Kimball J."/>
        </authorList>
    </citation>
    <scope>NUCLEOTIDE SEQUENCE</scope>
    <source>
        <tissue evidence="1">Fresh leaf tissue</tissue>
    </source>
</reference>
<dbReference type="EMBL" id="JAAALK010000284">
    <property type="protein sequence ID" value="KAG8069274.1"/>
    <property type="molecule type" value="Genomic_DNA"/>
</dbReference>
<organism evidence="1 2">
    <name type="scientific">Zizania palustris</name>
    <name type="common">Northern wild rice</name>
    <dbReference type="NCBI Taxonomy" id="103762"/>
    <lineage>
        <taxon>Eukaryota</taxon>
        <taxon>Viridiplantae</taxon>
        <taxon>Streptophyta</taxon>
        <taxon>Embryophyta</taxon>
        <taxon>Tracheophyta</taxon>
        <taxon>Spermatophyta</taxon>
        <taxon>Magnoliopsida</taxon>
        <taxon>Liliopsida</taxon>
        <taxon>Poales</taxon>
        <taxon>Poaceae</taxon>
        <taxon>BOP clade</taxon>
        <taxon>Oryzoideae</taxon>
        <taxon>Oryzeae</taxon>
        <taxon>Zizaniinae</taxon>
        <taxon>Zizania</taxon>
    </lineage>
</organism>